<dbReference type="Gene3D" id="3.40.50.300">
    <property type="entry name" value="P-loop containing nucleotide triphosphate hydrolases"/>
    <property type="match status" value="2"/>
</dbReference>
<organism evidence="5">
    <name type="scientific">Trepomonas sp. PC1</name>
    <dbReference type="NCBI Taxonomy" id="1076344"/>
    <lineage>
        <taxon>Eukaryota</taxon>
        <taxon>Metamonada</taxon>
        <taxon>Diplomonadida</taxon>
        <taxon>Hexamitidae</taxon>
        <taxon>Hexamitinae</taxon>
        <taxon>Trepomonas</taxon>
    </lineage>
</organism>
<feature type="non-terminal residue" evidence="5">
    <location>
        <position position="1"/>
    </location>
</feature>
<keyword evidence="1 3" id="KW-0547">Nucleotide-binding</keyword>
<dbReference type="GO" id="GO:0003924">
    <property type="term" value="F:GTPase activity"/>
    <property type="evidence" value="ECO:0007669"/>
    <property type="project" value="InterPro"/>
</dbReference>
<dbReference type="PROSITE" id="PS51417">
    <property type="entry name" value="ARF"/>
    <property type="match status" value="1"/>
</dbReference>
<evidence type="ECO:0000256" key="4">
    <source>
        <dbReference type="PIRSR" id="PIRSR606689-2"/>
    </source>
</evidence>
<dbReference type="InterPro" id="IPR027417">
    <property type="entry name" value="P-loop_NTPase"/>
</dbReference>
<dbReference type="InterPro" id="IPR006689">
    <property type="entry name" value="Small_GTPase_ARF/SAR"/>
</dbReference>
<evidence type="ECO:0000256" key="2">
    <source>
        <dbReference type="ARBA" id="ARBA00023134"/>
    </source>
</evidence>
<dbReference type="InterPro" id="IPR024156">
    <property type="entry name" value="Small_GTPase_ARF"/>
</dbReference>
<sequence length="282" mass="33255">EFEQCIADLKSIGQTPLESALDLLNKFKDVNILMLGLEGAGKSTILYSLKLNEVVTTIPMIGFNVETLEYKNIKFTSWDIEKSGQRQFEHHDVLKHIQGQVENKLEEDMKTYEKALIAVHLASKDRFLPDQSKCWRAEHEVFHKMGCHDFERYDRYDRYDRKEAQCKDKNVYRQMWKHYYQQMDAVIFVINSQDKDGFGDVAYEIDQIKKDEHLKKLPLLILVNEPKFPQQCFGLGQVLASNMKHGYFDDHGIDIFYSHCNAKDREYLAHGFEWLFRSIRNK</sequence>
<feature type="binding site" evidence="3">
    <location>
        <begin position="36"/>
        <end position="43"/>
    </location>
    <ligand>
        <name>GTP</name>
        <dbReference type="ChEBI" id="CHEBI:37565"/>
    </ligand>
</feature>
<dbReference type="EMBL" id="GDID01005810">
    <property type="protein sequence ID" value="JAP90796.1"/>
    <property type="molecule type" value="Transcribed_RNA"/>
</dbReference>
<keyword evidence="4" id="KW-0479">Metal-binding</keyword>
<evidence type="ECO:0000256" key="3">
    <source>
        <dbReference type="PIRSR" id="PIRSR606689-1"/>
    </source>
</evidence>
<dbReference type="PANTHER" id="PTHR11711">
    <property type="entry name" value="ADP RIBOSYLATION FACTOR-RELATED"/>
    <property type="match status" value="1"/>
</dbReference>
<accession>A0A146K585</accession>
<protein>
    <submittedName>
        <fullName evidence="5">ADP-ribosylation factor</fullName>
    </submittedName>
</protein>
<keyword evidence="4" id="KW-0460">Magnesium</keyword>
<dbReference type="SUPFAM" id="SSF52540">
    <property type="entry name" value="P-loop containing nucleoside triphosphate hydrolases"/>
    <property type="match status" value="1"/>
</dbReference>
<gene>
    <name evidence="5" type="ORF">TPC1_17798</name>
</gene>
<proteinExistence type="predicted"/>
<name>A0A146K585_9EUKA</name>
<dbReference type="Pfam" id="PF00025">
    <property type="entry name" value="Arf"/>
    <property type="match status" value="2"/>
</dbReference>
<feature type="binding site" evidence="4">
    <location>
        <position position="43"/>
    </location>
    <ligand>
        <name>Mg(2+)</name>
        <dbReference type="ChEBI" id="CHEBI:18420"/>
    </ligand>
</feature>
<evidence type="ECO:0000256" key="1">
    <source>
        <dbReference type="ARBA" id="ARBA00022741"/>
    </source>
</evidence>
<dbReference type="GO" id="GO:0046872">
    <property type="term" value="F:metal ion binding"/>
    <property type="evidence" value="ECO:0007669"/>
    <property type="project" value="UniProtKB-KW"/>
</dbReference>
<reference evidence="5" key="1">
    <citation type="submission" date="2015-07" db="EMBL/GenBank/DDBJ databases">
        <title>Adaptation to a free-living lifestyle via gene acquisitions in the diplomonad Trepomonas sp. PC1.</title>
        <authorList>
            <person name="Xu F."/>
            <person name="Jerlstrom-Hultqvist J."/>
            <person name="Kolisko M."/>
            <person name="Simpson A.G.B."/>
            <person name="Roger A.J."/>
            <person name="Svard S.G."/>
            <person name="Andersson J.O."/>
        </authorList>
    </citation>
    <scope>NUCLEOTIDE SEQUENCE</scope>
    <source>
        <strain evidence="5">PC1</strain>
    </source>
</reference>
<dbReference type="SMART" id="SM00177">
    <property type="entry name" value="ARF"/>
    <property type="match status" value="1"/>
</dbReference>
<dbReference type="AlphaFoldDB" id="A0A146K585"/>
<keyword evidence="2 3" id="KW-0342">GTP-binding</keyword>
<evidence type="ECO:0000313" key="5">
    <source>
        <dbReference type="EMBL" id="JAP90796.1"/>
    </source>
</evidence>
<dbReference type="GO" id="GO:0005525">
    <property type="term" value="F:GTP binding"/>
    <property type="evidence" value="ECO:0007669"/>
    <property type="project" value="UniProtKB-KW"/>
</dbReference>